<keyword evidence="6" id="KW-1185">Reference proteome</keyword>
<keyword evidence="3" id="KW-0812">Transmembrane</keyword>
<dbReference type="SUPFAM" id="SSF51126">
    <property type="entry name" value="Pectin lyase-like"/>
    <property type="match status" value="1"/>
</dbReference>
<proteinExistence type="predicted"/>
<dbReference type="InterPro" id="IPR051550">
    <property type="entry name" value="SCF-Subunits/Alg-Epimerases"/>
</dbReference>
<keyword evidence="3" id="KW-1133">Transmembrane helix</keyword>
<keyword evidence="1" id="KW-0677">Repeat</keyword>
<accession>A0A934RKV1</accession>
<dbReference type="RefSeq" id="WP_200390134.1">
    <property type="nucleotide sequence ID" value="NZ_JAENIO010000002.1"/>
</dbReference>
<evidence type="ECO:0000256" key="3">
    <source>
        <dbReference type="SAM" id="Phobius"/>
    </source>
</evidence>
<feature type="transmembrane region" description="Helical" evidence="3">
    <location>
        <begin position="76"/>
        <end position="97"/>
    </location>
</feature>
<dbReference type="Gene3D" id="2.160.20.10">
    <property type="entry name" value="Single-stranded right-handed beta-helix, Pectin lyase-like"/>
    <property type="match status" value="1"/>
</dbReference>
<dbReference type="GO" id="GO:0006511">
    <property type="term" value="P:ubiquitin-dependent protein catabolic process"/>
    <property type="evidence" value="ECO:0007669"/>
    <property type="project" value="TreeGrafter"/>
</dbReference>
<evidence type="ECO:0000313" key="5">
    <source>
        <dbReference type="EMBL" id="MBK1832703.1"/>
    </source>
</evidence>
<dbReference type="Proteomes" id="UP000604083">
    <property type="component" value="Unassembled WGS sequence"/>
</dbReference>
<protein>
    <submittedName>
        <fullName evidence="5">Right-handed parallel beta-helix repeat-containing protein</fullName>
    </submittedName>
</protein>
<reference evidence="5" key="1">
    <citation type="submission" date="2021-01" db="EMBL/GenBank/DDBJ databases">
        <title>Modified the classification status of verrucomicrobia.</title>
        <authorList>
            <person name="Feng X."/>
        </authorList>
    </citation>
    <scope>NUCLEOTIDE SEQUENCE</scope>
    <source>
        <strain evidence="5">KCTC 12986</strain>
    </source>
</reference>
<dbReference type="AlphaFoldDB" id="A0A934RKV1"/>
<evidence type="ECO:0000256" key="1">
    <source>
        <dbReference type="ARBA" id="ARBA00022737"/>
    </source>
</evidence>
<feature type="coiled-coil region" evidence="2">
    <location>
        <begin position="210"/>
        <end position="273"/>
    </location>
</feature>
<feature type="domain" description="Right handed beta helix" evidence="4">
    <location>
        <begin position="400"/>
        <end position="536"/>
    </location>
</feature>
<dbReference type="EMBL" id="JAENIO010000002">
    <property type="protein sequence ID" value="MBK1832703.1"/>
    <property type="molecule type" value="Genomic_DNA"/>
</dbReference>
<name>A0A934RKV1_9BACT</name>
<keyword evidence="3" id="KW-0472">Membrane</keyword>
<sequence length="624" mass="68037">MTATSELSREEALTILGLTAKDDLTRSRAALEEVRAHLRRLRDEATTPDKRIQYEVELVRFEEALHVLYAPRKKRIWPVVVGLLLLLLLGGGGYSAYRMVVEQERLQAQVEALLGQAASAVADRNWEEAEGLFARVEGLDSENPAVPQGRRQIEEGREEERRMEINFAFGKVKEKIEIQAWGEAEEALAAARDLAPEDERGPQLESDLRAERRREEIRQLVEGIEQAHREENWQKVIHDSEELAVLAPEHERLADLQEKAREAELILRNLKNVAQALYGRARSLDDGEYSAEALELLREAQRLAPSEAAGELYEKMSGYVQTIEVPEEAETLADALAQVRPGDKVLLGEGVFQESVLVPAGIILEGQGEGKTVLEVPADAGSVLVIAGEGPAVRLSHLTLRHSGFTDASERYPVVLLQEAQAELENCVIEYGAGHGLAVTGGGRATLLACEVKACGWDGIAVTGKGSQVTLEEVRALANLQHGLDVWDGAHARVARSRFQDNGLTGIFLTATGESSQVESSTVERNREVGVMLSKGAVAVISGNLIADNTLGGVVARDGGSRLQVTGNTIEKNGEAGLVVGKEVLLEKEEGNVATNNQGRQKWLNADFSQMKTGRPVLKALPVE</sequence>
<dbReference type="InterPro" id="IPR012334">
    <property type="entry name" value="Pectin_lyas_fold"/>
</dbReference>
<evidence type="ECO:0000256" key="2">
    <source>
        <dbReference type="SAM" id="Coils"/>
    </source>
</evidence>
<evidence type="ECO:0000259" key="4">
    <source>
        <dbReference type="Pfam" id="PF13229"/>
    </source>
</evidence>
<dbReference type="Pfam" id="PF13229">
    <property type="entry name" value="Beta_helix"/>
    <property type="match status" value="1"/>
</dbReference>
<dbReference type="InterPro" id="IPR011050">
    <property type="entry name" value="Pectin_lyase_fold/virulence"/>
</dbReference>
<keyword evidence="2" id="KW-0175">Coiled coil</keyword>
<dbReference type="InterPro" id="IPR006626">
    <property type="entry name" value="PbH1"/>
</dbReference>
<gene>
    <name evidence="5" type="ORF">JIN78_01405</name>
</gene>
<dbReference type="PANTHER" id="PTHR22990:SF15">
    <property type="entry name" value="F-BOX ONLY PROTEIN 10"/>
    <property type="match status" value="1"/>
</dbReference>
<evidence type="ECO:0000313" key="6">
    <source>
        <dbReference type="Proteomes" id="UP000604083"/>
    </source>
</evidence>
<comment type="caution">
    <text evidence="5">The sequence shown here is derived from an EMBL/GenBank/DDBJ whole genome shotgun (WGS) entry which is preliminary data.</text>
</comment>
<dbReference type="SMART" id="SM00710">
    <property type="entry name" value="PbH1"/>
    <property type="match status" value="7"/>
</dbReference>
<organism evidence="5 6">
    <name type="scientific">Roseibacillus ishigakijimensis</name>
    <dbReference type="NCBI Taxonomy" id="454146"/>
    <lineage>
        <taxon>Bacteria</taxon>
        <taxon>Pseudomonadati</taxon>
        <taxon>Verrucomicrobiota</taxon>
        <taxon>Verrucomicrobiia</taxon>
        <taxon>Verrucomicrobiales</taxon>
        <taxon>Verrucomicrobiaceae</taxon>
        <taxon>Roseibacillus</taxon>
    </lineage>
</organism>
<dbReference type="PANTHER" id="PTHR22990">
    <property type="entry name" value="F-BOX ONLY PROTEIN"/>
    <property type="match status" value="1"/>
</dbReference>
<dbReference type="InterPro" id="IPR039448">
    <property type="entry name" value="Beta_helix"/>
</dbReference>